<evidence type="ECO:0000313" key="3">
    <source>
        <dbReference type="Proteomes" id="UP000054350"/>
    </source>
</evidence>
<protein>
    <submittedName>
        <fullName evidence="2">Uncharacterized protein</fullName>
    </submittedName>
</protein>
<reference evidence="2 3" key="1">
    <citation type="submission" date="2009-11" db="EMBL/GenBank/DDBJ databases">
        <title>Annotation of Allomyces macrogynus ATCC 38327.</title>
        <authorList>
            <consortium name="The Broad Institute Genome Sequencing Platform"/>
            <person name="Russ C."/>
            <person name="Cuomo C."/>
            <person name="Burger G."/>
            <person name="Gray M.W."/>
            <person name="Holland P.W.H."/>
            <person name="King N."/>
            <person name="Lang F.B.F."/>
            <person name="Roger A.J."/>
            <person name="Ruiz-Trillo I."/>
            <person name="Young S.K."/>
            <person name="Zeng Q."/>
            <person name="Gargeya S."/>
            <person name="Fitzgerald M."/>
            <person name="Haas B."/>
            <person name="Abouelleil A."/>
            <person name="Alvarado L."/>
            <person name="Arachchi H.M."/>
            <person name="Berlin A."/>
            <person name="Chapman S.B."/>
            <person name="Gearin G."/>
            <person name="Goldberg J."/>
            <person name="Griggs A."/>
            <person name="Gujja S."/>
            <person name="Hansen M."/>
            <person name="Heiman D."/>
            <person name="Howarth C."/>
            <person name="Larimer J."/>
            <person name="Lui A."/>
            <person name="MacDonald P.J.P."/>
            <person name="McCowen C."/>
            <person name="Montmayeur A."/>
            <person name="Murphy C."/>
            <person name="Neiman D."/>
            <person name="Pearson M."/>
            <person name="Priest M."/>
            <person name="Roberts A."/>
            <person name="Saif S."/>
            <person name="Shea T."/>
            <person name="Sisk P."/>
            <person name="Stolte C."/>
            <person name="Sykes S."/>
            <person name="Wortman J."/>
            <person name="Nusbaum C."/>
            <person name="Birren B."/>
        </authorList>
    </citation>
    <scope>NUCLEOTIDE SEQUENCE [LARGE SCALE GENOMIC DNA]</scope>
    <source>
        <strain evidence="2 3">ATCC 38327</strain>
    </source>
</reference>
<dbReference type="OrthoDB" id="10385269at2759"/>
<feature type="transmembrane region" description="Helical" evidence="1">
    <location>
        <begin position="244"/>
        <end position="270"/>
    </location>
</feature>
<sequence length="361" mass="39231">MARSNNIFGSDDGKPTTLDGILGSILFFISLLLLFGGIALANRQGSAKEHAKEIETKYCLERGPNKDDSESVPKGQYWYAWLATKARGVTMPLSTLNQGGIAISMPPLPPPPYLTGNGKSAIAPAQYYTTTQPTGPATAPPVRARGILATGDIDENGHWVIATARCRPYDSDGNHAGVAANSKGAESLFHRVSAHAFVDPDAEPRARLEVRFPESTVAPADTQEIDEGLETVNKVLAANRPSLLVLRLFSILMLALWLGGIAIFLNASLAKSNDGMWVTGPMHWPGKKQQQIVGLDVFMLGWIVLLVGVWYEMRLAIATRLAVAQLNHPGARYRWHFCMPSPAEMKHTGQESNCTTCCRVR</sequence>
<feature type="transmembrane region" description="Helical" evidence="1">
    <location>
        <begin position="20"/>
        <end position="41"/>
    </location>
</feature>
<keyword evidence="1" id="KW-1133">Transmembrane helix</keyword>
<organism evidence="2 3">
    <name type="scientific">Allomyces macrogynus (strain ATCC 38327)</name>
    <name type="common">Allomyces javanicus var. macrogynus</name>
    <dbReference type="NCBI Taxonomy" id="578462"/>
    <lineage>
        <taxon>Eukaryota</taxon>
        <taxon>Fungi</taxon>
        <taxon>Fungi incertae sedis</taxon>
        <taxon>Blastocladiomycota</taxon>
        <taxon>Blastocladiomycetes</taxon>
        <taxon>Blastocladiales</taxon>
        <taxon>Blastocladiaceae</taxon>
        <taxon>Allomyces</taxon>
    </lineage>
</organism>
<feature type="transmembrane region" description="Helical" evidence="1">
    <location>
        <begin position="290"/>
        <end position="311"/>
    </location>
</feature>
<proteinExistence type="predicted"/>
<keyword evidence="1" id="KW-0812">Transmembrane</keyword>
<dbReference type="AlphaFoldDB" id="A0A0L0T1A8"/>
<dbReference type="EMBL" id="GG745356">
    <property type="protein sequence ID" value="KNE68435.1"/>
    <property type="molecule type" value="Genomic_DNA"/>
</dbReference>
<evidence type="ECO:0000313" key="2">
    <source>
        <dbReference type="EMBL" id="KNE68435.1"/>
    </source>
</evidence>
<dbReference type="VEuPathDB" id="FungiDB:AMAG_19805"/>
<dbReference type="Proteomes" id="UP000054350">
    <property type="component" value="Unassembled WGS sequence"/>
</dbReference>
<accession>A0A0L0T1A8</accession>
<evidence type="ECO:0000256" key="1">
    <source>
        <dbReference type="SAM" id="Phobius"/>
    </source>
</evidence>
<name>A0A0L0T1A8_ALLM3</name>
<keyword evidence="1" id="KW-0472">Membrane</keyword>
<gene>
    <name evidence="2" type="ORF">AMAG_19805</name>
</gene>
<keyword evidence="3" id="KW-1185">Reference proteome</keyword>
<reference evidence="3" key="2">
    <citation type="submission" date="2009-11" db="EMBL/GenBank/DDBJ databases">
        <title>The Genome Sequence of Allomyces macrogynus strain ATCC 38327.</title>
        <authorList>
            <consortium name="The Broad Institute Genome Sequencing Platform"/>
            <person name="Russ C."/>
            <person name="Cuomo C."/>
            <person name="Shea T."/>
            <person name="Young S.K."/>
            <person name="Zeng Q."/>
            <person name="Koehrsen M."/>
            <person name="Haas B."/>
            <person name="Borodovsky M."/>
            <person name="Guigo R."/>
            <person name="Alvarado L."/>
            <person name="Berlin A."/>
            <person name="Borenstein D."/>
            <person name="Chen Z."/>
            <person name="Engels R."/>
            <person name="Freedman E."/>
            <person name="Gellesch M."/>
            <person name="Goldberg J."/>
            <person name="Griggs A."/>
            <person name="Gujja S."/>
            <person name="Heiman D."/>
            <person name="Hepburn T."/>
            <person name="Howarth C."/>
            <person name="Jen D."/>
            <person name="Larson L."/>
            <person name="Lewis B."/>
            <person name="Mehta T."/>
            <person name="Park D."/>
            <person name="Pearson M."/>
            <person name="Roberts A."/>
            <person name="Saif S."/>
            <person name="Shenoy N."/>
            <person name="Sisk P."/>
            <person name="Stolte C."/>
            <person name="Sykes S."/>
            <person name="Walk T."/>
            <person name="White J."/>
            <person name="Yandava C."/>
            <person name="Burger G."/>
            <person name="Gray M.W."/>
            <person name="Holland P.W.H."/>
            <person name="King N."/>
            <person name="Lang F.B.F."/>
            <person name="Roger A.J."/>
            <person name="Ruiz-Trillo I."/>
            <person name="Lander E."/>
            <person name="Nusbaum C."/>
        </authorList>
    </citation>
    <scope>NUCLEOTIDE SEQUENCE [LARGE SCALE GENOMIC DNA]</scope>
    <source>
        <strain evidence="3">ATCC 38327</strain>
    </source>
</reference>